<accession>A0A553ST74</accession>
<gene>
    <name evidence="1" type="ORF">CEQ21_04210</name>
</gene>
<organism evidence="1 2">
    <name type="scientific">Niallia circulans</name>
    <name type="common">Bacillus circulans</name>
    <dbReference type="NCBI Taxonomy" id="1397"/>
    <lineage>
        <taxon>Bacteria</taxon>
        <taxon>Bacillati</taxon>
        <taxon>Bacillota</taxon>
        <taxon>Bacilli</taxon>
        <taxon>Bacillales</taxon>
        <taxon>Bacillaceae</taxon>
        <taxon>Niallia</taxon>
    </lineage>
</organism>
<name>A0A553ST74_NIACI</name>
<evidence type="ECO:0000313" key="1">
    <source>
        <dbReference type="EMBL" id="TRZ40151.1"/>
    </source>
</evidence>
<protein>
    <submittedName>
        <fullName evidence="1">Uncharacterized protein</fullName>
    </submittedName>
</protein>
<sequence>MIDNRSSKVFDHDIDENLQSLSDTSIVLNFQKAIADLYPHLIPIHAFGYNAFDDIVMPLFYEMVYNTFSYKHGIEINGGETHIYRFSLRCYKGINHIACLPKEKEIDVLINEEWTNMSEQEWKDKSLVFKAFGDGVYNPGGGLEVEEAKNVNFNLVEVDIISNANGRPAKSGVFVHKEAVEFEFVAETYDENFKH</sequence>
<evidence type="ECO:0000313" key="2">
    <source>
        <dbReference type="Proteomes" id="UP000319837"/>
    </source>
</evidence>
<comment type="caution">
    <text evidence="1">The sequence shown here is derived from an EMBL/GenBank/DDBJ whole genome shotgun (WGS) entry which is preliminary data.</text>
</comment>
<dbReference type="EMBL" id="RIBP01000001">
    <property type="protein sequence ID" value="TRZ40151.1"/>
    <property type="molecule type" value="Genomic_DNA"/>
</dbReference>
<proteinExistence type="predicted"/>
<reference evidence="2" key="1">
    <citation type="submission" date="2018-10" db="EMBL/GenBank/DDBJ databases">
        <title>FDA dAtabase for Regulatory Grade micrObial Sequences (FDA-ARGOS): Supporting development and validation of Infectious Disease Dx tests.</title>
        <authorList>
            <person name="Minogue T."/>
            <person name="Wolcott M."/>
            <person name="Wasieloski L."/>
            <person name="Aguilar W."/>
            <person name="Moore D."/>
            <person name="Tallon L."/>
            <person name="Sadzewicz L."/>
            <person name="Sengamalay N."/>
            <person name="Ott S."/>
            <person name="Godinez A."/>
            <person name="Nagaraj S."/>
            <person name="Vavikolanu K."/>
            <person name="Vyas G."/>
            <person name="Nadendla S."/>
            <person name="George J."/>
            <person name="Sichtig H."/>
        </authorList>
    </citation>
    <scope>NUCLEOTIDE SEQUENCE [LARGE SCALE GENOMIC DNA]</scope>
    <source>
        <strain evidence="2">FDAARGOS_343</strain>
    </source>
</reference>
<dbReference type="RefSeq" id="WP_185763555.1">
    <property type="nucleotide sequence ID" value="NZ_RIBP01000001.1"/>
</dbReference>
<dbReference type="Proteomes" id="UP000319837">
    <property type="component" value="Unassembled WGS sequence"/>
</dbReference>
<dbReference type="AlphaFoldDB" id="A0A553ST74"/>